<keyword evidence="3" id="KW-1185">Reference proteome</keyword>
<proteinExistence type="predicted"/>
<dbReference type="GO" id="GO:0006310">
    <property type="term" value="P:DNA recombination"/>
    <property type="evidence" value="ECO:0007669"/>
    <property type="project" value="UniProtKB-KW"/>
</dbReference>
<reference evidence="2" key="1">
    <citation type="submission" date="2021-01" db="UniProtKB">
        <authorList>
            <consortium name="EnsemblMetazoa"/>
        </authorList>
    </citation>
    <scope>IDENTIFICATION</scope>
</reference>
<dbReference type="InterPro" id="IPR013762">
    <property type="entry name" value="Integrase-like_cat_sf"/>
</dbReference>
<dbReference type="AlphaFoldDB" id="A0A7M5XHR4"/>
<accession>A0A7M5XHR4</accession>
<dbReference type="GO" id="GO:0015074">
    <property type="term" value="P:DNA integration"/>
    <property type="evidence" value="ECO:0007669"/>
    <property type="project" value="InterPro"/>
</dbReference>
<dbReference type="Gene3D" id="1.10.443.10">
    <property type="entry name" value="Intergrase catalytic core"/>
    <property type="match status" value="1"/>
</dbReference>
<evidence type="ECO:0000256" key="1">
    <source>
        <dbReference type="ARBA" id="ARBA00023172"/>
    </source>
</evidence>
<dbReference type="EnsemblMetazoa" id="CLYHEMT023477.1">
    <property type="protein sequence ID" value="CLYHEMP023477.1"/>
    <property type="gene ID" value="CLYHEMG023477"/>
</dbReference>
<protein>
    <submittedName>
        <fullName evidence="2">Uncharacterized protein</fullName>
    </submittedName>
</protein>
<dbReference type="RefSeq" id="XP_066924788.1">
    <property type="nucleotide sequence ID" value="XM_067068687.1"/>
</dbReference>
<name>A0A7M5XHR4_9CNID</name>
<dbReference type="GO" id="GO:0003677">
    <property type="term" value="F:DNA binding"/>
    <property type="evidence" value="ECO:0007669"/>
    <property type="project" value="InterPro"/>
</dbReference>
<dbReference type="OrthoDB" id="10639656at2759"/>
<dbReference type="SUPFAM" id="SSF56349">
    <property type="entry name" value="DNA breaking-rejoining enzymes"/>
    <property type="match status" value="1"/>
</dbReference>
<organism evidence="2 3">
    <name type="scientific">Clytia hemisphaerica</name>
    <dbReference type="NCBI Taxonomy" id="252671"/>
    <lineage>
        <taxon>Eukaryota</taxon>
        <taxon>Metazoa</taxon>
        <taxon>Cnidaria</taxon>
        <taxon>Hydrozoa</taxon>
        <taxon>Hydroidolina</taxon>
        <taxon>Leptothecata</taxon>
        <taxon>Obeliida</taxon>
        <taxon>Clytiidae</taxon>
        <taxon>Clytia</taxon>
    </lineage>
</organism>
<keyword evidence="1" id="KW-0233">DNA recombination</keyword>
<evidence type="ECO:0000313" key="2">
    <source>
        <dbReference type="EnsemblMetazoa" id="CLYHEMP023477.1"/>
    </source>
</evidence>
<dbReference type="GeneID" id="136812204"/>
<sequence>MNPIQQIQEIFGTIQPIVLSAKGPLYRCVEAYCRFFGHNLSRHLIESHKWEKGSAKLESSCRVTLFRYLHTKSKYSKQPQVCKPCGICVRDIDKHIKRYHGKFGADHLIFKAMNCDIAKVTPLQNYVKGNLICPPAQNSINECLNDYKNDKAPTYKKPSFAINCRDIKESDIRQHKLKTLTDFKHIYDNYRAFSEDFNDWLQHVLNHSPRASKQIVTNLQEIWLSVDPTLTLYPNKLSDTNALEDSFFLPHFTKLKDHNLQMNRSKSQLKPTTLCSKLSSLRKLIEFSTSRQLFLGLTYPDMQRIRSKTQEFNRRLHPYCKERQSAMQDFKLEKLITNTDCKIFGNSDRAKEILSNLNGIDKFTSPNYTSEQAISCQNYLMFTLCITNALRASNLINLSIADLQNAVHDKEYDAMVISSTKYKTSMLYGKKSIVCSEMLFSHLNKFAVHFRPKIARTNDADLQLSERYLFLSSKGGEKMSHSCISNGITHLFHSVPALKKRKNLDRISPTKIRQSIASHLTAIRNEPVDSLAHNFMKNRPSTTAKFYIQTWNNRETVRLAMQCISDFTVSSSTETAEDLSFTEEKMETSSTKVSEWMADQAELLTSTFDANLSDESLQNILDDLSVEEEINLTRPDEQQNDPEKMEEDEFQTWFISRSLNPKDTCSIIYYCRDMIKDEKPISKATWKDIKSEHGLKLTWSTHVYESLKSMKRKFKKDIRNGDEKYFEKALEISRKTCCY</sequence>
<evidence type="ECO:0000313" key="3">
    <source>
        <dbReference type="Proteomes" id="UP000594262"/>
    </source>
</evidence>
<dbReference type="Proteomes" id="UP000594262">
    <property type="component" value="Unplaced"/>
</dbReference>
<dbReference type="InterPro" id="IPR011010">
    <property type="entry name" value="DNA_brk_join_enz"/>
</dbReference>